<protein>
    <submittedName>
        <fullName evidence="2">Uncharacterized protein</fullName>
    </submittedName>
</protein>
<gene>
    <name evidence="2" type="ORF">I4J89_04605</name>
</gene>
<keyword evidence="3" id="KW-1185">Reference proteome</keyword>
<dbReference type="AlphaFoldDB" id="A0A931C3L3"/>
<keyword evidence="1" id="KW-1133">Transmembrane helix</keyword>
<sequence length="92" mass="10129">MGLIAYLRRRWLSTGFTVLLSGSAINIWIQDGGKALIVIAAVSVGLVLVIAAEFLLSGYHVAKHSLVYQHELPRVARGIRALEANRHKESHQ</sequence>
<keyword evidence="1" id="KW-0812">Transmembrane</keyword>
<proteinExistence type="predicted"/>
<dbReference type="RefSeq" id="WP_196412547.1">
    <property type="nucleotide sequence ID" value="NZ_JADQTO010000002.1"/>
</dbReference>
<organism evidence="2 3">
    <name type="scientific">Actinoplanes aureus</name>
    <dbReference type="NCBI Taxonomy" id="2792083"/>
    <lineage>
        <taxon>Bacteria</taxon>
        <taxon>Bacillati</taxon>
        <taxon>Actinomycetota</taxon>
        <taxon>Actinomycetes</taxon>
        <taxon>Micromonosporales</taxon>
        <taxon>Micromonosporaceae</taxon>
        <taxon>Actinoplanes</taxon>
    </lineage>
</organism>
<evidence type="ECO:0000313" key="2">
    <source>
        <dbReference type="EMBL" id="MBG0560747.1"/>
    </source>
</evidence>
<dbReference type="EMBL" id="JADQTO010000002">
    <property type="protein sequence ID" value="MBG0560747.1"/>
    <property type="molecule type" value="Genomic_DNA"/>
</dbReference>
<keyword evidence="1" id="KW-0472">Membrane</keyword>
<name>A0A931C3L3_9ACTN</name>
<reference evidence="2" key="1">
    <citation type="submission" date="2020-11" db="EMBL/GenBank/DDBJ databases">
        <title>Isolation and identification of active actinomycetes.</title>
        <authorList>
            <person name="Sun X."/>
        </authorList>
    </citation>
    <scope>NUCLEOTIDE SEQUENCE</scope>
    <source>
        <strain evidence="2">NEAU-A11</strain>
    </source>
</reference>
<feature type="transmembrane region" description="Helical" evidence="1">
    <location>
        <begin position="35"/>
        <end position="56"/>
    </location>
</feature>
<evidence type="ECO:0000256" key="1">
    <source>
        <dbReference type="SAM" id="Phobius"/>
    </source>
</evidence>
<evidence type="ECO:0000313" key="3">
    <source>
        <dbReference type="Proteomes" id="UP000598146"/>
    </source>
</evidence>
<accession>A0A931C3L3</accession>
<dbReference type="Proteomes" id="UP000598146">
    <property type="component" value="Unassembled WGS sequence"/>
</dbReference>
<comment type="caution">
    <text evidence="2">The sequence shown here is derived from an EMBL/GenBank/DDBJ whole genome shotgun (WGS) entry which is preliminary data.</text>
</comment>
<feature type="transmembrane region" description="Helical" evidence="1">
    <location>
        <begin position="12"/>
        <end position="29"/>
    </location>
</feature>